<name>A0A1G7ZP22_9RHOB</name>
<organism evidence="1 2">
    <name type="scientific">Sulfitobacter delicatus</name>
    <dbReference type="NCBI Taxonomy" id="218672"/>
    <lineage>
        <taxon>Bacteria</taxon>
        <taxon>Pseudomonadati</taxon>
        <taxon>Pseudomonadota</taxon>
        <taxon>Alphaproteobacteria</taxon>
        <taxon>Rhodobacterales</taxon>
        <taxon>Roseobacteraceae</taxon>
        <taxon>Sulfitobacter</taxon>
    </lineage>
</organism>
<evidence type="ECO:0000313" key="2">
    <source>
        <dbReference type="Proteomes" id="UP000199399"/>
    </source>
</evidence>
<dbReference type="STRING" id="218672.SAMN04489759_1244"/>
<dbReference type="OrthoDB" id="8482163at2"/>
<sequence length="126" mass="13317">MSDRILIIEPCTPDTPVRSSDDACGWGCVASELRPITEGVLRPGEPVPAGDCPKCGCDAFPIRAADRVRAKARVFAAVAVEIIFGEGTDRSTQRAIDLSREAFQAAAITRGVAESLDLHPQPAEAA</sequence>
<dbReference type="AlphaFoldDB" id="A0A1G7ZP22"/>
<dbReference type="Proteomes" id="UP000199399">
    <property type="component" value="Unassembled WGS sequence"/>
</dbReference>
<evidence type="ECO:0000313" key="1">
    <source>
        <dbReference type="EMBL" id="SDH10473.1"/>
    </source>
</evidence>
<reference evidence="2" key="1">
    <citation type="submission" date="2016-10" db="EMBL/GenBank/DDBJ databases">
        <authorList>
            <person name="Varghese N."/>
            <person name="Submissions S."/>
        </authorList>
    </citation>
    <scope>NUCLEOTIDE SEQUENCE [LARGE SCALE GENOMIC DNA]</scope>
    <source>
        <strain evidence="2">DSM 16477</strain>
    </source>
</reference>
<gene>
    <name evidence="1" type="ORF">SAMN04489759_1244</name>
</gene>
<proteinExistence type="predicted"/>
<protein>
    <submittedName>
        <fullName evidence="1">Uncharacterized protein</fullName>
    </submittedName>
</protein>
<accession>A0A1G7ZP22</accession>
<dbReference type="EMBL" id="FNBP01000024">
    <property type="protein sequence ID" value="SDH10473.1"/>
    <property type="molecule type" value="Genomic_DNA"/>
</dbReference>
<keyword evidence="2" id="KW-1185">Reference proteome</keyword>